<dbReference type="AlphaFoldDB" id="A0A9J7BWB1"/>
<dbReference type="EMBL" id="CP093313">
    <property type="protein sequence ID" value="UWZ85293.1"/>
    <property type="molecule type" value="Genomic_DNA"/>
</dbReference>
<evidence type="ECO:0000313" key="7">
    <source>
        <dbReference type="Proteomes" id="UP001059380"/>
    </source>
</evidence>
<keyword evidence="7" id="KW-1185">Reference proteome</keyword>
<evidence type="ECO:0000313" key="6">
    <source>
        <dbReference type="EMBL" id="UWZ85293.1"/>
    </source>
</evidence>
<evidence type="ECO:0000256" key="4">
    <source>
        <dbReference type="ARBA" id="ARBA00023136"/>
    </source>
</evidence>
<feature type="transmembrane region" description="Helical" evidence="5">
    <location>
        <begin position="87"/>
        <end position="105"/>
    </location>
</feature>
<comment type="subcellular location">
    <subcellularLocation>
        <location evidence="1">Membrane</location>
        <topology evidence="1">Multi-pass membrane protein</topology>
    </subcellularLocation>
</comment>
<evidence type="ECO:0000256" key="1">
    <source>
        <dbReference type="ARBA" id="ARBA00004141"/>
    </source>
</evidence>
<dbReference type="Proteomes" id="UP001059380">
    <property type="component" value="Chromosome"/>
</dbReference>
<gene>
    <name evidence="6" type="ORF">MOP44_04975</name>
</gene>
<reference evidence="6" key="1">
    <citation type="submission" date="2021-04" db="EMBL/GenBank/DDBJ databases">
        <title>Phylogenetic analysis of Acidobacteriaceae.</title>
        <authorList>
            <person name="Qiu L."/>
            <person name="Zhang Q."/>
        </authorList>
    </citation>
    <scope>NUCLEOTIDE SEQUENCE</scope>
    <source>
        <strain evidence="6">DSM 25168</strain>
    </source>
</reference>
<evidence type="ECO:0000256" key="3">
    <source>
        <dbReference type="ARBA" id="ARBA00022989"/>
    </source>
</evidence>
<evidence type="ECO:0000256" key="2">
    <source>
        <dbReference type="ARBA" id="ARBA00022692"/>
    </source>
</evidence>
<accession>A0A9J7BWB1</accession>
<protein>
    <submittedName>
        <fullName evidence="6">DoxX family protein</fullName>
    </submittedName>
</protein>
<keyword evidence="3 5" id="KW-1133">Transmembrane helix</keyword>
<dbReference type="GO" id="GO:0016020">
    <property type="term" value="C:membrane"/>
    <property type="evidence" value="ECO:0007669"/>
    <property type="project" value="UniProtKB-SubCell"/>
</dbReference>
<dbReference type="Pfam" id="PF13564">
    <property type="entry name" value="DoxX_2"/>
    <property type="match status" value="1"/>
</dbReference>
<feature type="transmembrane region" description="Helical" evidence="5">
    <location>
        <begin position="29"/>
        <end position="47"/>
    </location>
</feature>
<dbReference type="InterPro" id="IPR032808">
    <property type="entry name" value="DoxX"/>
</dbReference>
<evidence type="ECO:0000256" key="5">
    <source>
        <dbReference type="SAM" id="Phobius"/>
    </source>
</evidence>
<dbReference type="KEGG" id="orp:MOP44_04975"/>
<feature type="transmembrane region" description="Helical" evidence="5">
    <location>
        <begin position="112"/>
        <end position="130"/>
    </location>
</feature>
<proteinExistence type="predicted"/>
<keyword evidence="4 5" id="KW-0472">Membrane</keyword>
<sequence length="140" mass="14993">MNAIAQPAAGNFTQHQTASAGWKLWTGRVLSMLLGAFFLFDAVMKFVKPAAVVTATLQLGFRESSIVPIGLALLACTVLYFVPRSAVFGALLLTGYLGGAVASQVRIGAPSFNILFPIVFASLVWTGLYLRDERVRALLS</sequence>
<dbReference type="RefSeq" id="WP_260794811.1">
    <property type="nucleotide sequence ID" value="NZ_CP093313.1"/>
</dbReference>
<organism evidence="6 7">
    <name type="scientific">Occallatibacter riparius</name>
    <dbReference type="NCBI Taxonomy" id="1002689"/>
    <lineage>
        <taxon>Bacteria</taxon>
        <taxon>Pseudomonadati</taxon>
        <taxon>Acidobacteriota</taxon>
        <taxon>Terriglobia</taxon>
        <taxon>Terriglobales</taxon>
        <taxon>Acidobacteriaceae</taxon>
        <taxon>Occallatibacter</taxon>
    </lineage>
</organism>
<keyword evidence="2 5" id="KW-0812">Transmembrane</keyword>
<name>A0A9J7BWB1_9BACT</name>
<feature type="transmembrane region" description="Helical" evidence="5">
    <location>
        <begin position="59"/>
        <end position="81"/>
    </location>
</feature>